<name>A0ABQ4BLN7_9ACTN</name>
<keyword evidence="2" id="KW-0472">Membrane</keyword>
<feature type="transmembrane region" description="Helical" evidence="2">
    <location>
        <begin position="143"/>
        <end position="163"/>
    </location>
</feature>
<protein>
    <submittedName>
        <fullName evidence="3">Membrane protein</fullName>
    </submittedName>
</protein>
<feature type="transmembrane region" description="Helical" evidence="2">
    <location>
        <begin position="175"/>
        <end position="195"/>
    </location>
</feature>
<dbReference type="RefSeq" id="WP_203829408.1">
    <property type="nucleotide sequence ID" value="NZ_BAAATY010000042.1"/>
</dbReference>
<keyword evidence="2" id="KW-1133">Transmembrane helix</keyword>
<feature type="transmembrane region" description="Helical" evidence="2">
    <location>
        <begin position="207"/>
        <end position="226"/>
    </location>
</feature>
<organism evidence="3 4">
    <name type="scientific">Actinoplanes palleronii</name>
    <dbReference type="NCBI Taxonomy" id="113570"/>
    <lineage>
        <taxon>Bacteria</taxon>
        <taxon>Bacillati</taxon>
        <taxon>Actinomycetota</taxon>
        <taxon>Actinomycetes</taxon>
        <taxon>Micromonosporales</taxon>
        <taxon>Micromonosporaceae</taxon>
        <taxon>Actinoplanes</taxon>
    </lineage>
</organism>
<sequence length="241" mass="25825">MTNAALEPARSDSGTRPEPAGERGARRRRGGWRIPAALIALSLVPSLAGAHRLGELATGVPVTAENARFFAMPAPVVAHIVAAVLYCVLGAFQFAPAFRRRRPAWHRVAGRILVAAGLVVAVSGMWMAVAYDLPPIDGAVVEVTRLIVGTVMIVALVLAVLLIRRRDIAGHRAWMIRAYALGQGAGTQVFTHLPWTLAIGTPGVGARAFLMAAGWVINILVAEWIIRGRPVRRARPVRRPA</sequence>
<dbReference type="Proteomes" id="UP000624709">
    <property type="component" value="Unassembled WGS sequence"/>
</dbReference>
<evidence type="ECO:0000256" key="1">
    <source>
        <dbReference type="SAM" id="MobiDB-lite"/>
    </source>
</evidence>
<gene>
    <name evidence="3" type="ORF">Apa02nite_076930</name>
</gene>
<accession>A0ABQ4BLN7</accession>
<evidence type="ECO:0000313" key="4">
    <source>
        <dbReference type="Proteomes" id="UP000624709"/>
    </source>
</evidence>
<keyword evidence="4" id="KW-1185">Reference proteome</keyword>
<dbReference type="InterPro" id="IPR018750">
    <property type="entry name" value="DUF2306_membrane"/>
</dbReference>
<comment type="caution">
    <text evidence="3">The sequence shown here is derived from an EMBL/GenBank/DDBJ whole genome shotgun (WGS) entry which is preliminary data.</text>
</comment>
<feature type="transmembrane region" description="Helical" evidence="2">
    <location>
        <begin position="70"/>
        <end position="92"/>
    </location>
</feature>
<feature type="compositionally biased region" description="Basic and acidic residues" evidence="1">
    <location>
        <begin position="9"/>
        <end position="24"/>
    </location>
</feature>
<feature type="transmembrane region" description="Helical" evidence="2">
    <location>
        <begin position="112"/>
        <end position="131"/>
    </location>
</feature>
<keyword evidence="2" id="KW-0812">Transmembrane</keyword>
<feature type="transmembrane region" description="Helical" evidence="2">
    <location>
        <begin position="32"/>
        <end position="50"/>
    </location>
</feature>
<reference evidence="3 4" key="1">
    <citation type="submission" date="2021-01" db="EMBL/GenBank/DDBJ databases">
        <title>Whole genome shotgun sequence of Actinoplanes palleronii NBRC 14916.</title>
        <authorList>
            <person name="Komaki H."/>
            <person name="Tamura T."/>
        </authorList>
    </citation>
    <scope>NUCLEOTIDE SEQUENCE [LARGE SCALE GENOMIC DNA]</scope>
    <source>
        <strain evidence="3 4">NBRC 14916</strain>
    </source>
</reference>
<dbReference type="Pfam" id="PF10067">
    <property type="entry name" value="DUF2306"/>
    <property type="match status" value="1"/>
</dbReference>
<proteinExistence type="predicted"/>
<evidence type="ECO:0000313" key="3">
    <source>
        <dbReference type="EMBL" id="GIE71585.1"/>
    </source>
</evidence>
<evidence type="ECO:0000256" key="2">
    <source>
        <dbReference type="SAM" id="Phobius"/>
    </source>
</evidence>
<feature type="region of interest" description="Disordered" evidence="1">
    <location>
        <begin position="1"/>
        <end position="28"/>
    </location>
</feature>
<dbReference type="EMBL" id="BOMS01000130">
    <property type="protein sequence ID" value="GIE71585.1"/>
    <property type="molecule type" value="Genomic_DNA"/>
</dbReference>